<gene>
    <name evidence="14" type="ORF">PGTG_08738</name>
</gene>
<evidence type="ECO:0000256" key="3">
    <source>
        <dbReference type="ARBA" id="ARBA00022801"/>
    </source>
</evidence>
<dbReference type="HOGENOM" id="CLU_000315_15_3_1"/>
<dbReference type="GeneID" id="10532235"/>
<feature type="domain" description="Bromo" evidence="10">
    <location>
        <begin position="1210"/>
        <end position="1279"/>
    </location>
</feature>
<keyword evidence="2" id="KW-0547">Nucleotide-binding</keyword>
<dbReference type="Pfam" id="PF00439">
    <property type="entry name" value="Bromodomain"/>
    <property type="match status" value="1"/>
</dbReference>
<dbReference type="Gene3D" id="3.40.50.300">
    <property type="entry name" value="P-loop containing nucleotide triphosphate hydrolases"/>
    <property type="match status" value="1"/>
</dbReference>
<dbReference type="GO" id="GO:0000785">
    <property type="term" value="C:chromatin"/>
    <property type="evidence" value="ECO:0000318"/>
    <property type="project" value="GO_Central"/>
</dbReference>
<dbReference type="GO" id="GO:0016787">
    <property type="term" value="F:hydrolase activity"/>
    <property type="evidence" value="ECO:0007669"/>
    <property type="project" value="UniProtKB-KW"/>
</dbReference>
<proteinExistence type="predicted"/>
<keyword evidence="8" id="KW-0175">Coiled coil</keyword>
<feature type="compositionally biased region" description="Low complexity" evidence="9">
    <location>
        <begin position="1348"/>
        <end position="1402"/>
    </location>
</feature>
<dbReference type="PANTHER" id="PTHR10799">
    <property type="entry name" value="SNF2/RAD54 HELICASE FAMILY"/>
    <property type="match status" value="1"/>
</dbReference>
<dbReference type="OrthoDB" id="5857104at2759"/>
<dbReference type="Gene3D" id="1.20.920.10">
    <property type="entry name" value="Bromodomain-like"/>
    <property type="match status" value="1"/>
</dbReference>
<keyword evidence="4" id="KW-0067">ATP-binding</keyword>
<dbReference type="SUPFAM" id="SSF47370">
    <property type="entry name" value="Bromodomain"/>
    <property type="match status" value="1"/>
</dbReference>
<dbReference type="PRINTS" id="PR00503">
    <property type="entry name" value="BROMODOMAIN"/>
</dbReference>
<reference key="1">
    <citation type="submission" date="2007-01" db="EMBL/GenBank/DDBJ databases">
        <title>The Genome Sequence of Puccinia graminis f. sp. tritici Strain CRL 75-36-700-3.</title>
        <authorList>
            <consortium name="The Broad Institute Genome Sequencing Platform"/>
            <person name="Birren B."/>
            <person name="Lander E."/>
            <person name="Galagan J."/>
            <person name="Nusbaum C."/>
            <person name="Devon K."/>
            <person name="Cuomo C."/>
            <person name="Jaffe D."/>
            <person name="Butler J."/>
            <person name="Alvarez P."/>
            <person name="Gnerre S."/>
            <person name="Grabherr M."/>
            <person name="Mauceli E."/>
            <person name="Brockman W."/>
            <person name="Young S."/>
            <person name="LaButti K."/>
            <person name="Sykes S."/>
            <person name="DeCaprio D."/>
            <person name="Crawford M."/>
            <person name="Koehrsen M."/>
            <person name="Engels R."/>
            <person name="Montgomery P."/>
            <person name="Pearson M."/>
            <person name="Howarth C."/>
            <person name="Larson L."/>
            <person name="White J."/>
            <person name="Zeng Q."/>
            <person name="Kodira C."/>
            <person name="Yandava C."/>
            <person name="Alvarado L."/>
            <person name="O'Leary S."/>
            <person name="Szabo L."/>
            <person name="Dean R."/>
            <person name="Schein J."/>
        </authorList>
    </citation>
    <scope>NUCLEOTIDE SEQUENCE</scope>
    <source>
        <strain>CRL 75-36-700-3</strain>
    </source>
</reference>
<dbReference type="FunFam" id="3.40.50.300:FF:002474">
    <property type="entry name" value="SWI/SNF chromatin-remodeling complex subunit snf22"/>
    <property type="match status" value="1"/>
</dbReference>
<feature type="compositionally biased region" description="Basic residues" evidence="9">
    <location>
        <begin position="1069"/>
        <end position="1085"/>
    </location>
</feature>
<feature type="domain" description="Helicase C-terminal" evidence="12">
    <location>
        <begin position="771"/>
        <end position="938"/>
    </location>
</feature>
<dbReference type="Pfam" id="PF07529">
    <property type="entry name" value="HSA"/>
    <property type="match status" value="1"/>
</dbReference>
<keyword evidence="3" id="KW-0378">Hydrolase</keyword>
<dbReference type="EMBL" id="DS178286">
    <property type="protein sequence ID" value="EFP83552.2"/>
    <property type="molecule type" value="Genomic_DNA"/>
</dbReference>
<dbReference type="Pfam" id="PF14619">
    <property type="entry name" value="SnAC"/>
    <property type="match status" value="1"/>
</dbReference>
<feature type="region of interest" description="Disordered" evidence="9">
    <location>
        <begin position="1300"/>
        <end position="1402"/>
    </location>
</feature>
<evidence type="ECO:0000259" key="10">
    <source>
        <dbReference type="PROSITE" id="PS50014"/>
    </source>
</evidence>
<evidence type="ECO:0000256" key="8">
    <source>
        <dbReference type="SAM" id="Coils"/>
    </source>
</evidence>
<dbReference type="Gene3D" id="1.20.5.170">
    <property type="match status" value="1"/>
</dbReference>
<feature type="domain" description="Helicase ATP-binding" evidence="11">
    <location>
        <begin position="450"/>
        <end position="615"/>
    </location>
</feature>
<dbReference type="RefSeq" id="XP_003327971.2">
    <property type="nucleotide sequence ID" value="XM_003327923.2"/>
</dbReference>
<dbReference type="CDD" id="cd17996">
    <property type="entry name" value="DEXHc_SMARCA2_SMARCA4"/>
    <property type="match status" value="1"/>
</dbReference>
<evidence type="ECO:0000256" key="6">
    <source>
        <dbReference type="ARBA" id="ARBA00023242"/>
    </source>
</evidence>
<evidence type="ECO:0000259" key="13">
    <source>
        <dbReference type="PROSITE" id="PS51204"/>
    </source>
</evidence>
<dbReference type="SMART" id="SM00573">
    <property type="entry name" value="HSA"/>
    <property type="match status" value="1"/>
</dbReference>
<reference evidence="15" key="2">
    <citation type="journal article" date="2011" name="Proc. Natl. Acad. Sci. U.S.A.">
        <title>Obligate biotrophy features unraveled by the genomic analysis of rust fungi.</title>
        <authorList>
            <person name="Duplessis S."/>
            <person name="Cuomo C.A."/>
            <person name="Lin Y.-C."/>
            <person name="Aerts A."/>
            <person name="Tisserant E."/>
            <person name="Veneault-Fourrey C."/>
            <person name="Joly D.L."/>
            <person name="Hacquard S."/>
            <person name="Amselem J."/>
            <person name="Cantarel B.L."/>
            <person name="Chiu R."/>
            <person name="Coutinho P.M."/>
            <person name="Feau N."/>
            <person name="Field M."/>
            <person name="Frey P."/>
            <person name="Gelhaye E."/>
            <person name="Goldberg J."/>
            <person name="Grabherr M.G."/>
            <person name="Kodira C.D."/>
            <person name="Kohler A."/>
            <person name="Kuees U."/>
            <person name="Lindquist E.A."/>
            <person name="Lucas S.M."/>
            <person name="Mago R."/>
            <person name="Mauceli E."/>
            <person name="Morin E."/>
            <person name="Murat C."/>
            <person name="Pangilinan J.L."/>
            <person name="Park R."/>
            <person name="Pearson M."/>
            <person name="Quesneville H."/>
            <person name="Rouhier N."/>
            <person name="Sakthikumar S."/>
            <person name="Salamov A.A."/>
            <person name="Schmutz J."/>
            <person name="Selles B."/>
            <person name="Shapiro H."/>
            <person name="Tanguay P."/>
            <person name="Tuskan G.A."/>
            <person name="Henrissat B."/>
            <person name="Van de Peer Y."/>
            <person name="Rouze P."/>
            <person name="Ellis J.G."/>
            <person name="Dodds P.N."/>
            <person name="Schein J.E."/>
            <person name="Zhong S."/>
            <person name="Hamelin R.C."/>
            <person name="Grigoriev I.V."/>
            <person name="Szabo L.J."/>
            <person name="Martin F."/>
        </authorList>
    </citation>
    <scope>NUCLEOTIDE SEQUENCE [LARGE SCALE GENOMIC DNA]</scope>
    <source>
        <strain evidence="15">CRL 75-36-700-3 / race SCCL</strain>
    </source>
</reference>
<dbReference type="GO" id="GO:0005634">
    <property type="term" value="C:nucleus"/>
    <property type="evidence" value="ECO:0000318"/>
    <property type="project" value="GO_Central"/>
</dbReference>
<feature type="compositionally biased region" description="Acidic residues" evidence="9">
    <location>
        <begin position="1090"/>
        <end position="1109"/>
    </location>
</feature>
<dbReference type="FunFam" id="3.40.50.10810:FF:000008">
    <property type="entry name" value="Chromatin structure-remodeling complex subunit snf21"/>
    <property type="match status" value="1"/>
</dbReference>
<feature type="compositionally biased region" description="Acidic residues" evidence="9">
    <location>
        <begin position="1047"/>
        <end position="1064"/>
    </location>
</feature>
<dbReference type="CDD" id="cd18793">
    <property type="entry name" value="SF2_C_SNF"/>
    <property type="match status" value="1"/>
</dbReference>
<evidence type="ECO:0000256" key="7">
    <source>
        <dbReference type="PROSITE-ProRule" id="PRU00035"/>
    </source>
</evidence>
<dbReference type="InParanoid" id="E3KGX7"/>
<dbReference type="InterPro" id="IPR036427">
    <property type="entry name" value="Bromodomain-like_sf"/>
</dbReference>
<dbReference type="Pfam" id="PF00176">
    <property type="entry name" value="SNF2-rel_dom"/>
    <property type="match status" value="1"/>
</dbReference>
<dbReference type="STRING" id="418459.E3KGX7"/>
<dbReference type="InterPro" id="IPR029295">
    <property type="entry name" value="SnAC"/>
</dbReference>
<evidence type="ECO:0000256" key="2">
    <source>
        <dbReference type="ARBA" id="ARBA00022741"/>
    </source>
</evidence>
<evidence type="ECO:0000313" key="15">
    <source>
        <dbReference type="Proteomes" id="UP000008783"/>
    </source>
</evidence>
<dbReference type="Pfam" id="PF00271">
    <property type="entry name" value="Helicase_C"/>
    <property type="match status" value="1"/>
</dbReference>
<keyword evidence="15" id="KW-1185">Reference proteome</keyword>
<keyword evidence="5 7" id="KW-0103">Bromodomain</keyword>
<dbReference type="VEuPathDB" id="FungiDB:PGTG_08738"/>
<evidence type="ECO:0000256" key="1">
    <source>
        <dbReference type="ARBA" id="ARBA00004123"/>
    </source>
</evidence>
<dbReference type="PROSITE" id="PS51204">
    <property type="entry name" value="HSA"/>
    <property type="match status" value="1"/>
</dbReference>
<organism evidence="14 15">
    <name type="scientific">Puccinia graminis f. sp. tritici (strain CRL 75-36-700-3 / race SCCL)</name>
    <name type="common">Black stem rust fungus</name>
    <dbReference type="NCBI Taxonomy" id="418459"/>
    <lineage>
        <taxon>Eukaryota</taxon>
        <taxon>Fungi</taxon>
        <taxon>Dikarya</taxon>
        <taxon>Basidiomycota</taxon>
        <taxon>Pucciniomycotina</taxon>
        <taxon>Pucciniomycetes</taxon>
        <taxon>Pucciniales</taxon>
        <taxon>Pucciniaceae</taxon>
        <taxon>Puccinia</taxon>
    </lineage>
</organism>
<dbReference type="SMART" id="SM01314">
    <property type="entry name" value="SnAC"/>
    <property type="match status" value="1"/>
</dbReference>
<feature type="coiled-coil region" evidence="8">
    <location>
        <begin position="296"/>
        <end position="323"/>
    </location>
</feature>
<dbReference type="SUPFAM" id="SSF52540">
    <property type="entry name" value="P-loop containing nucleoside triphosphate hydrolases"/>
    <property type="match status" value="2"/>
</dbReference>
<dbReference type="PROSITE" id="PS50014">
    <property type="entry name" value="BROMODOMAIN_2"/>
    <property type="match status" value="1"/>
</dbReference>
<dbReference type="PROSITE" id="PS51192">
    <property type="entry name" value="HELICASE_ATP_BIND_1"/>
    <property type="match status" value="1"/>
</dbReference>
<name>E3KGX7_PUCGT</name>
<evidence type="ECO:0000313" key="14">
    <source>
        <dbReference type="EMBL" id="EFP83552.2"/>
    </source>
</evidence>
<feature type="compositionally biased region" description="Low complexity" evidence="9">
    <location>
        <begin position="162"/>
        <end position="185"/>
    </location>
</feature>
<feature type="region of interest" description="Disordered" evidence="9">
    <location>
        <begin position="148"/>
        <end position="185"/>
    </location>
</feature>
<dbReference type="GO" id="GO:0045944">
    <property type="term" value="P:positive regulation of transcription by RNA polymerase II"/>
    <property type="evidence" value="ECO:0000318"/>
    <property type="project" value="GO_Central"/>
</dbReference>
<dbReference type="InterPro" id="IPR014012">
    <property type="entry name" value="HSA_dom"/>
</dbReference>
<dbReference type="SMART" id="SM00490">
    <property type="entry name" value="HELICc"/>
    <property type="match status" value="1"/>
</dbReference>
<dbReference type="GO" id="GO:0031507">
    <property type="term" value="P:heterochromatin formation"/>
    <property type="evidence" value="ECO:0000318"/>
    <property type="project" value="GO_Central"/>
</dbReference>
<dbReference type="InterPro" id="IPR000330">
    <property type="entry name" value="SNF2_N"/>
</dbReference>
<feature type="compositionally biased region" description="Polar residues" evidence="9">
    <location>
        <begin position="1117"/>
        <end position="1136"/>
    </location>
</feature>
<dbReference type="FunFam" id="1.20.920.10:FF:000113">
    <property type="entry name" value="Uncharacterized protein"/>
    <property type="match status" value="1"/>
</dbReference>
<evidence type="ECO:0000259" key="11">
    <source>
        <dbReference type="PROSITE" id="PS51192"/>
    </source>
</evidence>
<dbReference type="InterPro" id="IPR001650">
    <property type="entry name" value="Helicase_C-like"/>
</dbReference>
<dbReference type="InterPro" id="IPR014001">
    <property type="entry name" value="Helicase_ATP-bd"/>
</dbReference>
<dbReference type="eggNOG" id="KOG0386">
    <property type="taxonomic scope" value="Eukaryota"/>
</dbReference>
<accession>E3KGX7</accession>
<dbReference type="InterPro" id="IPR049730">
    <property type="entry name" value="SNF2/RAD54-like_C"/>
</dbReference>
<evidence type="ECO:0000259" key="12">
    <source>
        <dbReference type="PROSITE" id="PS51194"/>
    </source>
</evidence>
<feature type="region of interest" description="Disordered" evidence="9">
    <location>
        <begin position="30"/>
        <end position="53"/>
    </location>
</feature>
<dbReference type="PROSITE" id="PS51194">
    <property type="entry name" value="HELICASE_CTER"/>
    <property type="match status" value="1"/>
</dbReference>
<evidence type="ECO:0000256" key="9">
    <source>
        <dbReference type="SAM" id="MobiDB-lite"/>
    </source>
</evidence>
<dbReference type="Proteomes" id="UP000008783">
    <property type="component" value="Unassembled WGS sequence"/>
</dbReference>
<dbReference type="KEGG" id="pgr:PGTG_08738"/>
<dbReference type="InterPro" id="IPR027417">
    <property type="entry name" value="P-loop_NTPase"/>
</dbReference>
<dbReference type="GO" id="GO:0140750">
    <property type="term" value="F:nucleosome array spacer activity"/>
    <property type="evidence" value="ECO:0000318"/>
    <property type="project" value="GO_Central"/>
</dbReference>
<dbReference type="FunCoup" id="E3KGX7">
    <property type="interactions" value="732"/>
</dbReference>
<dbReference type="Gene3D" id="3.40.50.10810">
    <property type="entry name" value="Tandem AAA-ATPase domain"/>
    <property type="match status" value="1"/>
</dbReference>
<dbReference type="SMART" id="SM00487">
    <property type="entry name" value="DEXDc"/>
    <property type="match status" value="1"/>
</dbReference>
<dbReference type="InterPro" id="IPR038718">
    <property type="entry name" value="SNF2-like_sf"/>
</dbReference>
<dbReference type="GO" id="GO:0003677">
    <property type="term" value="F:DNA binding"/>
    <property type="evidence" value="ECO:0000318"/>
    <property type="project" value="GO_Central"/>
</dbReference>
<dbReference type="GO" id="GO:0042393">
    <property type="term" value="F:histone binding"/>
    <property type="evidence" value="ECO:0007669"/>
    <property type="project" value="InterPro"/>
</dbReference>
<dbReference type="GO" id="GO:0005524">
    <property type="term" value="F:ATP binding"/>
    <property type="evidence" value="ECO:0007669"/>
    <property type="project" value="InterPro"/>
</dbReference>
<dbReference type="InterPro" id="IPR001487">
    <property type="entry name" value="Bromodomain"/>
</dbReference>
<sequence length="1402" mass="161387">MIPRCAVSSGHSHPSRSYFFSPLDPLPPPGFPTKKLSRNLSLSDNNHPNHNQQQIHFEPSSSAAAAPITANNLTYSSFVEPITVLKNNISNNELQSSASIPPYYQPRTWSLPSLLPTGLDPYTLKYQRDKLIETRIKWRLNELESFTANLPDHSTSDPQDRSTSTHQDHPTSSSSSSSTTTNPQTNQKLKALIEIKSLRLLQKQKELREEMITGINQATKLNLVVDRAAHRRPKKLFLRDARQTEQIERRQKLDREQKLKQKHLDHISSIQSHSIKFKSAHLESKELLSRFGKSVIKFHVEAEKEEQRRIERLSKERLKALKADDEEAYLKLIDTAKDTRITHLLRQTDQYLENLSHAVLQQQNDAVHRDGQIHVEQDQTGATIDESAFGAAPVFDDDRAAANQAATAEGGKADYYNVAHRIKEEVTKQSSLLTGGQLKEYQIKGLQWMVSLYNNRLNGILADEMGLGKTIQTISLITWLMENKKQPGPYLVIVPLSTLPNWTLEFEKWAPTVKVVVYKGSPNVRKQLQLQIRQGQFEVLLTTYEYIIKDRPMLCKIKWVHMIIDEGHRMKNSQSKLSLTLTTHYQSRYRLILTGTPLQNNLPELWALLNFVLPKVFNSVKSFDEWFNTLFANTGGQDKIELNEEEAILVIRRLHKVLRPFLLRRLKKDVESELPDKVERVIKCKMSGLQLKLTNQMKVHKMIWTDVDNATNTAKGSSGTGGVMRGLQNVIMQLKKICNHPFTFEEVERTINGPHKPTNDTLWRAAGKFELLDRVLPKLFRTGHRVLMFFQMTQVMDIFQDYCAYRGIKNLRLDGMTKPEERAELLKTFNHPECGINLFILSTRAGGLGLNLQTADTVIIFDSDWNPHQDLQAQDRAHRIGQKKEVRVLRLITSKSVEEHIMSKAQFKLDMDKKVIQAGRFDHKSSAEEREMFLRELLEDEDNEEEGDNELGDEELNEMLKRSDEEFEIFTEMDRERTAEALQQWATTAEGQAGKPLPERLMTVEELPTVYSKDIAPIVFDPNAAEEEEEGGGRKARNRNAVHYDDGLTEEQFLEAVENEEDLTEVIAKKRGRRAIRQANKMKKRGGNESGEEEGEEDEEEEDEEDDDFVGNGRGNGRSSKLSRANSSTNQFSHSPEPNRKRKRILGGSQVGIDDSVDGDSERGVRKPLSNKKRKNAHGNGGEEDAVLNSLRKVMRECYDALMKPIAPESGERRINLFMDLVNRKQFVDYYQIIKKPISMKQINKNMTSKYKSLKQFKDDVYLMFDNARIYNETESYVYVQADELQDYFDHVFQCLVDENGKPREVPLPQRPPNPERNSDDSSSGSESNHEDQNIQPSPHQQPPPQYQQPQQQPLQPQQQQPLQQPQQQHPQLHQHQQFQQQHLQQQQYQQQFQQHYHQQPY</sequence>
<dbReference type="SMART" id="SM00297">
    <property type="entry name" value="BROMO"/>
    <property type="match status" value="1"/>
</dbReference>
<dbReference type="GO" id="GO:0003682">
    <property type="term" value="F:chromatin binding"/>
    <property type="evidence" value="ECO:0000318"/>
    <property type="project" value="GO_Central"/>
</dbReference>
<comment type="subcellular location">
    <subcellularLocation>
        <location evidence="1">Nucleus</location>
    </subcellularLocation>
</comment>
<evidence type="ECO:0000256" key="5">
    <source>
        <dbReference type="ARBA" id="ARBA00023117"/>
    </source>
</evidence>
<protein>
    <submittedName>
        <fullName evidence="14">Uncharacterized protein</fullName>
    </submittedName>
</protein>
<keyword evidence="6" id="KW-0539">Nucleus</keyword>
<evidence type="ECO:0000256" key="4">
    <source>
        <dbReference type="ARBA" id="ARBA00022840"/>
    </source>
</evidence>
<feature type="domain" description="HSA" evidence="13">
    <location>
        <begin position="251"/>
        <end position="323"/>
    </location>
</feature>
<feature type="region of interest" description="Disordered" evidence="9">
    <location>
        <begin position="1021"/>
        <end position="1184"/>
    </location>
</feature>